<dbReference type="OMA" id="YVQEMPP"/>
<feature type="compositionally biased region" description="Polar residues" evidence="1">
    <location>
        <begin position="59"/>
        <end position="77"/>
    </location>
</feature>
<dbReference type="Proteomes" id="UP000054383">
    <property type="component" value="Unassembled WGS sequence"/>
</dbReference>
<evidence type="ECO:0000256" key="1">
    <source>
        <dbReference type="SAM" id="MobiDB-lite"/>
    </source>
</evidence>
<organism evidence="2 3">
    <name type="scientific">Talaromyces islandicus</name>
    <name type="common">Penicillium islandicum</name>
    <dbReference type="NCBI Taxonomy" id="28573"/>
    <lineage>
        <taxon>Eukaryota</taxon>
        <taxon>Fungi</taxon>
        <taxon>Dikarya</taxon>
        <taxon>Ascomycota</taxon>
        <taxon>Pezizomycotina</taxon>
        <taxon>Eurotiomycetes</taxon>
        <taxon>Eurotiomycetidae</taxon>
        <taxon>Eurotiales</taxon>
        <taxon>Trichocomaceae</taxon>
        <taxon>Talaromyces</taxon>
        <taxon>Talaromyces sect. Islandici</taxon>
    </lineage>
</organism>
<sequence>MAAPTNLSVPVAETRLTSLSVEDELKEYEKILRISDEIFAGTHPRLKVPQQFVRKAPSRTLQTPVASATIESTTPQPKATPPNPALVKPQSLQGASSAQASPIPSHSTGAKSHVAPKLAPEIDPIFLTKSDDLVRAELQLQRRRVENALREQTERAKYEARQKAVAQEEKPDFDISDVLNQALEIVKPLPSVDDALGANGTNAPSDSFDENSLYSSRAPDSPSGGDYEQQATVQGTTNNNVPSQGFTRPAQAERYEELEETQDEPEYSPPEPTVPMLDAQEDDEYQPPDAPNPRRPMYERPTRYAMRQQSVSPDMRIVRNHITSPAAPQPSRVSPLATAKQPPRLRDAQNDYREEGPTDFSSGPSTPDGAVQQLMPRKRRRVQEPRAGSVVHLINSPGPRVKPEPVSPPPFRDMQPSRGHGREAPVYIDIVSPQYTPSSERREAIPRESVYEHDRYGSSGRDYEPPVEPSIRATSRLSGRRPMRDTEDLRRVASLHYARNPEPVYREYGEPVTQPRSVRASSYAVFERPQHEKPAYYEPVVPAYPRQYSQYEDYPAHRVREFYVEEEPVPRYIEAQPRRIVVDEYGNQYYEMTPASKIRAMPPPATRSARPDEYNERVRMRSASVRAGSIVDDGYGSRRYIQEMAPPPSTSYRRVAEHPRIVSDGQRPYSRSVTEHEPIYRSGSVAVEYSSSRPSVYVDDDVSRQRIIRTSSVRPPPSRYEEAREVAHRVPSVRPSGREVSAYMGEENRLLREYGERPLYSSVRPEREARYYTEEDGARLAVDGAGDMVHRIPRYQ</sequence>
<dbReference type="OrthoDB" id="5333304at2759"/>
<feature type="region of interest" description="Disordered" evidence="1">
    <location>
        <begin position="54"/>
        <end position="116"/>
    </location>
</feature>
<feature type="compositionally biased region" description="Low complexity" evidence="1">
    <location>
        <begin position="90"/>
        <end position="101"/>
    </location>
</feature>
<feature type="compositionally biased region" description="Basic and acidic residues" evidence="1">
    <location>
        <begin position="719"/>
        <end position="728"/>
    </location>
</feature>
<feature type="region of interest" description="Disordered" evidence="1">
    <location>
        <begin position="713"/>
        <end position="732"/>
    </location>
</feature>
<gene>
    <name evidence="2" type="ORF">PISL3812_01296</name>
</gene>
<feature type="compositionally biased region" description="Acidic residues" evidence="1">
    <location>
        <begin position="256"/>
        <end position="266"/>
    </location>
</feature>
<feature type="compositionally biased region" description="Polar residues" evidence="1">
    <location>
        <begin position="199"/>
        <end position="215"/>
    </location>
</feature>
<name>A0A0U1LNU8_TALIS</name>
<evidence type="ECO:0000313" key="3">
    <source>
        <dbReference type="Proteomes" id="UP000054383"/>
    </source>
</evidence>
<protein>
    <submittedName>
        <fullName evidence="2">Uncharacterized protein</fullName>
    </submittedName>
</protein>
<proteinExistence type="predicted"/>
<dbReference type="AlphaFoldDB" id="A0A0U1LNU8"/>
<feature type="compositionally biased region" description="Polar residues" evidence="1">
    <location>
        <begin position="229"/>
        <end position="246"/>
    </location>
</feature>
<feature type="region of interest" description="Disordered" evidence="1">
    <location>
        <begin position="192"/>
        <end position="446"/>
    </location>
</feature>
<accession>A0A0U1LNU8</accession>
<dbReference type="EMBL" id="CVMT01000001">
    <property type="protein sequence ID" value="CRG83940.1"/>
    <property type="molecule type" value="Genomic_DNA"/>
</dbReference>
<reference evidence="2 3" key="1">
    <citation type="submission" date="2015-04" db="EMBL/GenBank/DDBJ databases">
        <authorList>
            <person name="Syromyatnikov M.Y."/>
            <person name="Popov V.N."/>
        </authorList>
    </citation>
    <scope>NUCLEOTIDE SEQUENCE [LARGE SCALE GENOMIC DNA]</scope>
    <source>
        <strain evidence="2">WF-38-12</strain>
    </source>
</reference>
<feature type="compositionally biased region" description="Basic and acidic residues" evidence="1">
    <location>
        <begin position="344"/>
        <end position="356"/>
    </location>
</feature>
<evidence type="ECO:0000313" key="2">
    <source>
        <dbReference type="EMBL" id="CRG83940.1"/>
    </source>
</evidence>
<keyword evidence="3" id="KW-1185">Reference proteome</keyword>